<dbReference type="EMBL" id="JBGBPQ010000007">
    <property type="protein sequence ID" value="KAL1521684.1"/>
    <property type="molecule type" value="Genomic_DNA"/>
</dbReference>
<protein>
    <recommendedName>
        <fullName evidence="8">Chloroplast light harvesting protein</fullName>
    </recommendedName>
</protein>
<comment type="caution">
    <text evidence="6">The sequence shown here is derived from an EMBL/GenBank/DDBJ whole genome shotgun (WGS) entry which is preliminary data.</text>
</comment>
<evidence type="ECO:0000256" key="4">
    <source>
        <dbReference type="ARBA" id="ARBA00022640"/>
    </source>
</evidence>
<dbReference type="Gene3D" id="1.10.3460.10">
    <property type="entry name" value="Chlorophyll a/b binding protein domain"/>
    <property type="match status" value="1"/>
</dbReference>
<keyword evidence="2" id="KW-0150">Chloroplast</keyword>
<evidence type="ECO:0000256" key="1">
    <source>
        <dbReference type="ARBA" id="ARBA00004229"/>
    </source>
</evidence>
<evidence type="ECO:0000313" key="6">
    <source>
        <dbReference type="EMBL" id="KAL1521684.1"/>
    </source>
</evidence>
<dbReference type="InterPro" id="IPR001344">
    <property type="entry name" value="Chloro_AB-bd_pln"/>
</dbReference>
<keyword evidence="5" id="KW-0148">Chlorophyll</keyword>
<feature type="binding site" evidence="5">
    <location>
        <position position="73"/>
    </location>
    <ligand>
        <name>chlorophyll a</name>
        <dbReference type="ChEBI" id="CHEBI:58416"/>
        <label>1</label>
    </ligand>
</feature>
<feature type="binding site" description="axial binding residue" evidence="5">
    <location>
        <position position="75"/>
    </location>
    <ligand>
        <name>chlorophyll b</name>
        <dbReference type="ChEBI" id="CHEBI:61721"/>
        <label>1</label>
    </ligand>
    <ligandPart>
        <name>Mg</name>
        <dbReference type="ChEBI" id="CHEBI:25107"/>
    </ligandPart>
</feature>
<comment type="subcellular location">
    <subcellularLocation>
        <location evidence="1">Plastid</location>
        <location evidence="1">Chloroplast</location>
    </subcellularLocation>
</comment>
<keyword evidence="5" id="KW-0157">Chromophore</keyword>
<keyword evidence="7" id="KW-1185">Reference proteome</keyword>
<name>A0AB34JIF1_PRYPA</name>
<dbReference type="Pfam" id="PF00504">
    <property type="entry name" value="Chloroa_b-bind"/>
    <property type="match status" value="1"/>
</dbReference>
<evidence type="ECO:0000313" key="7">
    <source>
        <dbReference type="Proteomes" id="UP001515480"/>
    </source>
</evidence>
<accession>A0AB34JIF1</accession>
<dbReference type="SUPFAM" id="SSF103511">
    <property type="entry name" value="Chlorophyll a-b binding protein"/>
    <property type="match status" value="1"/>
</dbReference>
<dbReference type="GO" id="GO:0016020">
    <property type="term" value="C:membrane"/>
    <property type="evidence" value="ECO:0007669"/>
    <property type="project" value="InterPro"/>
</dbReference>
<dbReference type="InterPro" id="IPR022796">
    <property type="entry name" value="Chloroa_b-bind"/>
</dbReference>
<feature type="binding site" evidence="5">
    <location>
        <position position="198"/>
    </location>
    <ligand>
        <name>chlorophyll a</name>
        <dbReference type="ChEBI" id="CHEBI:58416"/>
        <label>1</label>
    </ligand>
</feature>
<evidence type="ECO:0000256" key="3">
    <source>
        <dbReference type="ARBA" id="ARBA00022531"/>
    </source>
</evidence>
<reference evidence="6 7" key="1">
    <citation type="journal article" date="2024" name="Science">
        <title>Giant polyketide synthase enzymes in the biosynthesis of giant marine polyether toxins.</title>
        <authorList>
            <person name="Fallon T.R."/>
            <person name="Shende V.V."/>
            <person name="Wierzbicki I.H."/>
            <person name="Pendleton A.L."/>
            <person name="Watervoot N.F."/>
            <person name="Auber R.P."/>
            <person name="Gonzalez D.J."/>
            <person name="Wisecaver J.H."/>
            <person name="Moore B.S."/>
        </authorList>
    </citation>
    <scope>NUCLEOTIDE SEQUENCE [LARGE SCALE GENOMIC DNA]</scope>
    <source>
        <strain evidence="6 7">12B1</strain>
    </source>
</reference>
<organism evidence="6 7">
    <name type="scientific">Prymnesium parvum</name>
    <name type="common">Toxic golden alga</name>
    <dbReference type="NCBI Taxonomy" id="97485"/>
    <lineage>
        <taxon>Eukaryota</taxon>
        <taxon>Haptista</taxon>
        <taxon>Haptophyta</taxon>
        <taxon>Prymnesiophyceae</taxon>
        <taxon>Prymnesiales</taxon>
        <taxon>Prymnesiaceae</taxon>
        <taxon>Prymnesium</taxon>
    </lineage>
</organism>
<proteinExistence type="predicted"/>
<keyword evidence="4" id="KW-0934">Plastid</keyword>
<feature type="binding site" evidence="5">
    <location>
        <position position="196"/>
    </location>
    <ligand>
        <name>chlorophyll a</name>
        <dbReference type="ChEBI" id="CHEBI:58416"/>
        <label>1</label>
    </ligand>
</feature>
<feature type="binding site" evidence="5">
    <location>
        <position position="192"/>
    </location>
    <ligand>
        <name>chlorophyll a</name>
        <dbReference type="ChEBI" id="CHEBI:58416"/>
        <label>1</label>
    </ligand>
</feature>
<dbReference type="AlphaFoldDB" id="A0AB34JIF1"/>
<dbReference type="PANTHER" id="PTHR21649">
    <property type="entry name" value="CHLOROPHYLL A/B BINDING PROTEIN"/>
    <property type="match status" value="1"/>
</dbReference>
<feature type="binding site" evidence="5">
    <location>
        <position position="70"/>
    </location>
    <ligand>
        <name>chlorophyll a</name>
        <dbReference type="ChEBI" id="CHEBI:58416"/>
        <label>1</label>
    </ligand>
</feature>
<sequence>MLSLVSQSAAFSAPAAPARAAVQMMDVSGLEAQASKLNPVVGYFDPLKLGEGEFWGDSNAATIGFLRESEIKHGRVAMAGFVGYIVHANDIRFPFDKIATSVPTGLAPQAVWDAIPEAAKWQIILTIGFFEFWRENSYVLEAEGEKHYMRGGKPGYFPTFDALPHPVPFNLFDPFKLSKSASPEKKASGLLKEINNGRLAMIGLFGFLSESQVPGSVPALTGIVRPYDGEIMGPFTADFSIF</sequence>
<dbReference type="Proteomes" id="UP001515480">
    <property type="component" value="Unassembled WGS sequence"/>
</dbReference>
<evidence type="ECO:0000256" key="2">
    <source>
        <dbReference type="ARBA" id="ARBA00022528"/>
    </source>
</evidence>
<gene>
    <name evidence="6" type="ORF">AB1Y20_021339</name>
</gene>
<feature type="binding site" description="axial binding residue" evidence="5">
    <location>
        <position position="163"/>
    </location>
    <ligand>
        <name>chlorophyll b</name>
        <dbReference type="ChEBI" id="CHEBI:61721"/>
        <label>1</label>
    </ligand>
    <ligandPart>
        <name>Mg</name>
        <dbReference type="ChEBI" id="CHEBI:25107"/>
    </ligandPart>
</feature>
<evidence type="ECO:0008006" key="8">
    <source>
        <dbReference type="Google" id="ProtNLM"/>
    </source>
</evidence>
<dbReference type="GO" id="GO:0009507">
    <property type="term" value="C:chloroplast"/>
    <property type="evidence" value="ECO:0007669"/>
    <property type="project" value="UniProtKB-SubCell"/>
</dbReference>
<dbReference type="GO" id="GO:0016168">
    <property type="term" value="F:chlorophyll binding"/>
    <property type="evidence" value="ECO:0007669"/>
    <property type="project" value="UniProtKB-KW"/>
</dbReference>
<dbReference type="GO" id="GO:0009765">
    <property type="term" value="P:photosynthesis, light harvesting"/>
    <property type="evidence" value="ECO:0007669"/>
    <property type="project" value="InterPro"/>
</dbReference>
<evidence type="ECO:0000256" key="5">
    <source>
        <dbReference type="PIRSR" id="PIRSR601344-1"/>
    </source>
</evidence>
<keyword evidence="3" id="KW-0602">Photosynthesis</keyword>
<feature type="binding site" evidence="5">
    <location>
        <position position="193"/>
    </location>
    <ligand>
        <name>chlorophyll a</name>
        <dbReference type="ChEBI" id="CHEBI:58416"/>
        <label>1</label>
    </ligand>
</feature>